<name>A0A939P904_9ACTN</name>
<evidence type="ECO:0000313" key="3">
    <source>
        <dbReference type="EMBL" id="MBO2445503.1"/>
    </source>
</evidence>
<feature type="domain" description="DUF2344" evidence="2">
    <location>
        <begin position="13"/>
        <end position="209"/>
    </location>
</feature>
<dbReference type="RefSeq" id="WP_208253128.1">
    <property type="nucleotide sequence ID" value="NZ_JAGEOJ010000001.1"/>
</dbReference>
<proteinExistence type="predicted"/>
<evidence type="ECO:0000313" key="4">
    <source>
        <dbReference type="Proteomes" id="UP000669179"/>
    </source>
</evidence>
<dbReference type="AlphaFoldDB" id="A0A939P904"/>
<dbReference type="Proteomes" id="UP000669179">
    <property type="component" value="Unassembled WGS sequence"/>
</dbReference>
<accession>A0A939P904</accession>
<keyword evidence="4" id="KW-1185">Reference proteome</keyword>
<dbReference type="Pfam" id="PF10105">
    <property type="entry name" value="DUF2344"/>
    <property type="match status" value="1"/>
</dbReference>
<dbReference type="InterPro" id="IPR018768">
    <property type="entry name" value="DUF2344"/>
</dbReference>
<sequence>MPEGPAPAPVIQRLRVRYAKRGRLRFTSHRDISRAVERAVRRAGVPVAFSAGFTPHPKISYTGAAATGVASEAEYLEIGLTETRDPERVRTDLDAALPDGIDILDVVPVAAVPGGAQSKPSAFAERLEASEWRIRLDGVADGDAAAAVAAFLAADEIEVERLTKKGRRRFDVRAAVSACELDRRAAEAVDAPCAILRMVVRHTTPAVRPDDILTGLRQVADLAPPSPPLVTRLAQGPLDAVTGELADPLHPDRVRPGRETAEPSGDVAEAAHGPAHAQSGEAASVDAVSARS</sequence>
<reference evidence="3" key="1">
    <citation type="submission" date="2021-03" db="EMBL/GenBank/DDBJ databases">
        <authorList>
            <person name="Kanchanasin P."/>
            <person name="Saeng-In P."/>
            <person name="Phongsopitanun W."/>
            <person name="Yuki M."/>
            <person name="Kudo T."/>
            <person name="Ohkuma M."/>
            <person name="Tanasupawat S."/>
        </authorList>
    </citation>
    <scope>NUCLEOTIDE SEQUENCE</scope>
    <source>
        <strain evidence="3">GKU 128</strain>
    </source>
</reference>
<gene>
    <name evidence="3" type="ORF">J4573_00205</name>
</gene>
<evidence type="ECO:0000256" key="1">
    <source>
        <dbReference type="SAM" id="MobiDB-lite"/>
    </source>
</evidence>
<dbReference type="NCBIfam" id="TIGR03936">
    <property type="entry name" value="sam_1_link_chp"/>
    <property type="match status" value="1"/>
</dbReference>
<organism evidence="3 4">
    <name type="scientific">Actinomadura barringtoniae</name>
    <dbReference type="NCBI Taxonomy" id="1427535"/>
    <lineage>
        <taxon>Bacteria</taxon>
        <taxon>Bacillati</taxon>
        <taxon>Actinomycetota</taxon>
        <taxon>Actinomycetes</taxon>
        <taxon>Streptosporangiales</taxon>
        <taxon>Thermomonosporaceae</taxon>
        <taxon>Actinomadura</taxon>
    </lineage>
</organism>
<evidence type="ECO:0000259" key="2">
    <source>
        <dbReference type="Pfam" id="PF10105"/>
    </source>
</evidence>
<feature type="compositionally biased region" description="Basic and acidic residues" evidence="1">
    <location>
        <begin position="247"/>
        <end position="261"/>
    </location>
</feature>
<protein>
    <submittedName>
        <fullName evidence="3">DUF2344 domain-containing protein</fullName>
    </submittedName>
</protein>
<feature type="region of interest" description="Disordered" evidence="1">
    <location>
        <begin position="242"/>
        <end position="292"/>
    </location>
</feature>
<dbReference type="EMBL" id="JAGEOJ010000001">
    <property type="protein sequence ID" value="MBO2445503.1"/>
    <property type="molecule type" value="Genomic_DNA"/>
</dbReference>
<comment type="caution">
    <text evidence="3">The sequence shown here is derived from an EMBL/GenBank/DDBJ whole genome shotgun (WGS) entry which is preliminary data.</text>
</comment>